<dbReference type="EMBL" id="CAJNOQ010020951">
    <property type="protein sequence ID" value="CAF1478279.1"/>
    <property type="molecule type" value="Genomic_DNA"/>
</dbReference>
<evidence type="ECO:0000313" key="2">
    <source>
        <dbReference type="EMBL" id="CAF1478279.1"/>
    </source>
</evidence>
<sequence length="309" mass="37033">MIMINKLVDLLINICLQPYVKIITAGFALYVIIKAGKYIYFRFRRKQRQIEQTYIDKLNDTITNQNVTIVWFFEKIDIQIEKDIKKVHDHCILCTTINELTKSIDKYKNNKIILIVCGQYSRDILKEFHNHENKDKIYSFYIFCRNKQLYQDLVDDNKYSKLMDIYVEYKDLFEALQNELCLLLKHLSIFNLFVKNSKSIRDLKDESVDYLWYQLLRDTLMNTDVLGSKQEMIDYCRLYYHKDSGILKKIDEFELSYHSSDDIRGYSKNSMLSRMMDQELRSSHHIDIFKDLEESHEMNRVNSENSSSS</sequence>
<reference evidence="2" key="1">
    <citation type="submission" date="2021-02" db="EMBL/GenBank/DDBJ databases">
        <authorList>
            <person name="Nowell W R."/>
        </authorList>
    </citation>
    <scope>NUCLEOTIDE SEQUENCE</scope>
</reference>
<dbReference type="EMBL" id="CAJOBC010086429">
    <property type="protein sequence ID" value="CAF4343878.1"/>
    <property type="molecule type" value="Genomic_DNA"/>
</dbReference>
<keyword evidence="1" id="KW-0472">Membrane</keyword>
<evidence type="ECO:0000256" key="1">
    <source>
        <dbReference type="SAM" id="Phobius"/>
    </source>
</evidence>
<feature type="transmembrane region" description="Helical" evidence="1">
    <location>
        <begin position="20"/>
        <end position="40"/>
    </location>
</feature>
<evidence type="ECO:0000313" key="3">
    <source>
        <dbReference type="EMBL" id="CAF4343878.1"/>
    </source>
</evidence>
<gene>
    <name evidence="2" type="ORF">GPM918_LOCUS35727</name>
    <name evidence="3" type="ORF">SRO942_LOCUS36450</name>
</gene>
<keyword evidence="1" id="KW-0812">Transmembrane</keyword>
<dbReference type="Proteomes" id="UP000663829">
    <property type="component" value="Unassembled WGS sequence"/>
</dbReference>
<keyword evidence="4" id="KW-1185">Reference proteome</keyword>
<dbReference type="OrthoDB" id="10056667at2759"/>
<keyword evidence="1" id="KW-1133">Transmembrane helix</keyword>
<evidence type="ECO:0000313" key="4">
    <source>
        <dbReference type="Proteomes" id="UP000663829"/>
    </source>
</evidence>
<name>A0A815RJ06_9BILA</name>
<dbReference type="AlphaFoldDB" id="A0A815RJ06"/>
<comment type="caution">
    <text evidence="2">The sequence shown here is derived from an EMBL/GenBank/DDBJ whole genome shotgun (WGS) entry which is preliminary data.</text>
</comment>
<organism evidence="2 4">
    <name type="scientific">Didymodactylos carnosus</name>
    <dbReference type="NCBI Taxonomy" id="1234261"/>
    <lineage>
        <taxon>Eukaryota</taxon>
        <taxon>Metazoa</taxon>
        <taxon>Spiralia</taxon>
        <taxon>Gnathifera</taxon>
        <taxon>Rotifera</taxon>
        <taxon>Eurotatoria</taxon>
        <taxon>Bdelloidea</taxon>
        <taxon>Philodinida</taxon>
        <taxon>Philodinidae</taxon>
        <taxon>Didymodactylos</taxon>
    </lineage>
</organism>
<accession>A0A815RJ06</accession>
<dbReference type="Proteomes" id="UP000681722">
    <property type="component" value="Unassembled WGS sequence"/>
</dbReference>
<protein>
    <submittedName>
        <fullName evidence="2">Uncharacterized protein</fullName>
    </submittedName>
</protein>
<proteinExistence type="predicted"/>